<feature type="chain" id="PRO_5046395833" evidence="1">
    <location>
        <begin position="22"/>
        <end position="173"/>
    </location>
</feature>
<evidence type="ECO:0000313" key="4">
    <source>
        <dbReference type="Proteomes" id="UP001462502"/>
    </source>
</evidence>
<protein>
    <submittedName>
        <fullName evidence="3">DUF1566 domain-containing protein</fullName>
    </submittedName>
</protein>
<dbReference type="Pfam" id="PF07603">
    <property type="entry name" value="Lcl_C"/>
    <property type="match status" value="1"/>
</dbReference>
<dbReference type="InterPro" id="IPR011460">
    <property type="entry name" value="Lcl_C"/>
</dbReference>
<feature type="signal peptide" evidence="1">
    <location>
        <begin position="1"/>
        <end position="21"/>
    </location>
</feature>
<sequence length="173" mass="19367">MKKSILFPAACSLLAWLPIHAFGGDCDTSRRASTPSSRFAVDGEEVRDKRTGLVWLRCSVGQRWDGKRCFGEIRLLRHQEARRHAAALGHGWRVPAIEELAGIVERRCQNPAINRNIFPDVAELYDNSAKYWSDTPIAEIPPLIYNIDFLTGEADGSTELARLGVRLVKGPIR</sequence>
<name>A0ABV0IPP5_9NEIS</name>
<accession>A0ABV0IPP5</accession>
<keyword evidence="4" id="KW-1185">Reference proteome</keyword>
<evidence type="ECO:0000313" key="3">
    <source>
        <dbReference type="EMBL" id="MEO9383257.1"/>
    </source>
</evidence>
<reference evidence="3 4" key="1">
    <citation type="submission" date="2024-05" db="EMBL/GenBank/DDBJ databases">
        <authorList>
            <person name="De Oliveira J.P."/>
            <person name="Noriler S.A."/>
            <person name="De Oliveira A.G."/>
            <person name="Sipoli D.S."/>
        </authorList>
    </citation>
    <scope>NUCLEOTIDE SEQUENCE [LARGE SCALE GENOMIC DNA]</scope>
    <source>
        <strain evidence="3 4">LABIM192</strain>
    </source>
</reference>
<feature type="domain" description="Lcl C-terminal" evidence="2">
    <location>
        <begin position="45"/>
        <end position="168"/>
    </location>
</feature>
<gene>
    <name evidence="3" type="ORF">ABI908_03880</name>
</gene>
<evidence type="ECO:0000259" key="2">
    <source>
        <dbReference type="Pfam" id="PF07603"/>
    </source>
</evidence>
<dbReference type="EMBL" id="JBDXMI010000001">
    <property type="protein sequence ID" value="MEO9383257.1"/>
    <property type="molecule type" value="Genomic_DNA"/>
</dbReference>
<dbReference type="RefSeq" id="WP_347949661.1">
    <property type="nucleotide sequence ID" value="NZ_CP158160.1"/>
</dbReference>
<proteinExistence type="predicted"/>
<comment type="caution">
    <text evidence="3">The sequence shown here is derived from an EMBL/GenBank/DDBJ whole genome shotgun (WGS) entry which is preliminary data.</text>
</comment>
<organism evidence="3 4">
    <name type="scientific">Chromobacterium phragmitis</name>
    <dbReference type="NCBI Taxonomy" id="2202141"/>
    <lineage>
        <taxon>Bacteria</taxon>
        <taxon>Pseudomonadati</taxon>
        <taxon>Pseudomonadota</taxon>
        <taxon>Betaproteobacteria</taxon>
        <taxon>Neisseriales</taxon>
        <taxon>Chromobacteriaceae</taxon>
        <taxon>Chromobacterium</taxon>
    </lineage>
</organism>
<dbReference type="Proteomes" id="UP001462502">
    <property type="component" value="Unassembled WGS sequence"/>
</dbReference>
<keyword evidence="1" id="KW-0732">Signal</keyword>
<evidence type="ECO:0000256" key="1">
    <source>
        <dbReference type="SAM" id="SignalP"/>
    </source>
</evidence>